<dbReference type="SUPFAM" id="SSF88659">
    <property type="entry name" value="Sigma3 and sigma4 domains of RNA polymerase sigma factors"/>
    <property type="match status" value="1"/>
</dbReference>
<dbReference type="AlphaFoldDB" id="A0A9W6SVS6"/>
<keyword evidence="4" id="KW-0238">DNA-binding</keyword>
<evidence type="ECO:0000256" key="1">
    <source>
        <dbReference type="ARBA" id="ARBA00010641"/>
    </source>
</evidence>
<dbReference type="Pfam" id="PF04542">
    <property type="entry name" value="Sigma70_r2"/>
    <property type="match status" value="1"/>
</dbReference>
<evidence type="ECO:0000313" key="9">
    <source>
        <dbReference type="Proteomes" id="UP001165079"/>
    </source>
</evidence>
<evidence type="ECO:0000259" key="6">
    <source>
        <dbReference type="Pfam" id="PF04542"/>
    </source>
</evidence>
<evidence type="ECO:0000256" key="5">
    <source>
        <dbReference type="ARBA" id="ARBA00023163"/>
    </source>
</evidence>
<dbReference type="Pfam" id="PF08281">
    <property type="entry name" value="Sigma70_r4_2"/>
    <property type="match status" value="1"/>
</dbReference>
<evidence type="ECO:0000256" key="2">
    <source>
        <dbReference type="ARBA" id="ARBA00023015"/>
    </source>
</evidence>
<dbReference type="Gene3D" id="1.10.1740.10">
    <property type="match status" value="1"/>
</dbReference>
<comment type="similarity">
    <text evidence="1">Belongs to the sigma-70 factor family. ECF subfamily.</text>
</comment>
<proteinExistence type="inferred from homology"/>
<feature type="domain" description="RNA polymerase sigma-70 region 2" evidence="6">
    <location>
        <begin position="18"/>
        <end position="74"/>
    </location>
</feature>
<evidence type="ECO:0000259" key="7">
    <source>
        <dbReference type="Pfam" id="PF08281"/>
    </source>
</evidence>
<dbReference type="CDD" id="cd06171">
    <property type="entry name" value="Sigma70_r4"/>
    <property type="match status" value="1"/>
</dbReference>
<dbReference type="InterPro" id="IPR013325">
    <property type="entry name" value="RNA_pol_sigma_r2"/>
</dbReference>
<dbReference type="NCBIfam" id="TIGR02937">
    <property type="entry name" value="sigma70-ECF"/>
    <property type="match status" value="1"/>
</dbReference>
<protein>
    <submittedName>
        <fullName evidence="8">RNA polymerase sigma24 factor</fullName>
    </submittedName>
</protein>
<dbReference type="RefSeq" id="WP_285667194.1">
    <property type="nucleotide sequence ID" value="NZ_BSTX01000006.1"/>
</dbReference>
<gene>
    <name evidence="8" type="ORF">Afil01_64630</name>
</gene>
<organism evidence="8 9">
    <name type="scientific">Actinorhabdospora filicis</name>
    <dbReference type="NCBI Taxonomy" id="1785913"/>
    <lineage>
        <taxon>Bacteria</taxon>
        <taxon>Bacillati</taxon>
        <taxon>Actinomycetota</taxon>
        <taxon>Actinomycetes</taxon>
        <taxon>Micromonosporales</taxon>
        <taxon>Micromonosporaceae</taxon>
        <taxon>Actinorhabdospora</taxon>
    </lineage>
</organism>
<dbReference type="InterPro" id="IPR014284">
    <property type="entry name" value="RNA_pol_sigma-70_dom"/>
</dbReference>
<dbReference type="InterPro" id="IPR007627">
    <property type="entry name" value="RNA_pol_sigma70_r2"/>
</dbReference>
<evidence type="ECO:0000313" key="8">
    <source>
        <dbReference type="EMBL" id="GLZ81656.1"/>
    </source>
</evidence>
<dbReference type="PANTHER" id="PTHR43133:SF50">
    <property type="entry name" value="ECF RNA POLYMERASE SIGMA FACTOR SIGM"/>
    <property type="match status" value="1"/>
</dbReference>
<dbReference type="InterPro" id="IPR013249">
    <property type="entry name" value="RNA_pol_sigma70_r4_t2"/>
</dbReference>
<name>A0A9W6SVS6_9ACTN</name>
<dbReference type="GO" id="GO:0006352">
    <property type="term" value="P:DNA-templated transcription initiation"/>
    <property type="evidence" value="ECO:0007669"/>
    <property type="project" value="InterPro"/>
</dbReference>
<dbReference type="SUPFAM" id="SSF88946">
    <property type="entry name" value="Sigma2 domain of RNA polymerase sigma factors"/>
    <property type="match status" value="1"/>
</dbReference>
<keyword evidence="2" id="KW-0805">Transcription regulation</keyword>
<dbReference type="PANTHER" id="PTHR43133">
    <property type="entry name" value="RNA POLYMERASE ECF-TYPE SIGMA FACTO"/>
    <property type="match status" value="1"/>
</dbReference>
<reference evidence="8" key="1">
    <citation type="submission" date="2023-03" db="EMBL/GenBank/DDBJ databases">
        <title>Actinorhabdospora filicis NBRC 111898.</title>
        <authorList>
            <person name="Ichikawa N."/>
            <person name="Sato H."/>
            <person name="Tonouchi N."/>
        </authorList>
    </citation>
    <scope>NUCLEOTIDE SEQUENCE</scope>
    <source>
        <strain evidence="8">NBRC 111898</strain>
    </source>
</reference>
<dbReference type="GO" id="GO:0003677">
    <property type="term" value="F:DNA binding"/>
    <property type="evidence" value="ECO:0007669"/>
    <property type="project" value="UniProtKB-KW"/>
</dbReference>
<dbReference type="InterPro" id="IPR036388">
    <property type="entry name" value="WH-like_DNA-bd_sf"/>
</dbReference>
<comment type="caution">
    <text evidence="8">The sequence shown here is derived from an EMBL/GenBank/DDBJ whole genome shotgun (WGS) entry which is preliminary data.</text>
</comment>
<dbReference type="GO" id="GO:0016987">
    <property type="term" value="F:sigma factor activity"/>
    <property type="evidence" value="ECO:0007669"/>
    <property type="project" value="UniProtKB-KW"/>
</dbReference>
<keyword evidence="3" id="KW-0731">Sigma factor</keyword>
<dbReference type="InterPro" id="IPR013324">
    <property type="entry name" value="RNA_pol_sigma_r3/r4-like"/>
</dbReference>
<keyword evidence="5" id="KW-0804">Transcription</keyword>
<dbReference type="Gene3D" id="1.10.10.10">
    <property type="entry name" value="Winged helix-like DNA-binding domain superfamily/Winged helix DNA-binding domain"/>
    <property type="match status" value="1"/>
</dbReference>
<dbReference type="EMBL" id="BSTX01000006">
    <property type="protein sequence ID" value="GLZ81656.1"/>
    <property type="molecule type" value="Genomic_DNA"/>
</dbReference>
<feature type="domain" description="RNA polymerase sigma factor 70 region 4 type 2" evidence="7">
    <location>
        <begin position="102"/>
        <end position="153"/>
    </location>
</feature>
<evidence type="ECO:0000256" key="4">
    <source>
        <dbReference type="ARBA" id="ARBA00023125"/>
    </source>
</evidence>
<keyword evidence="9" id="KW-1185">Reference proteome</keyword>
<accession>A0A9W6SVS6</accession>
<sequence length="170" mass="19517">MTPEQEDDFRQYVAGQSRRLYRFAYYCCGDWHRAEDAVQNALIRLYGVWTRPGRTSTDAYVRKIIANLLIDESRLFRFRKERPTDVFEDRLLETAGPEDRLVLTAALMRLPARQRAAVYLRHCEDLTSDEVARVLGCSHGAARNLVMRGLDALRAILTDATVDRLKGAIL</sequence>
<evidence type="ECO:0000256" key="3">
    <source>
        <dbReference type="ARBA" id="ARBA00023082"/>
    </source>
</evidence>
<dbReference type="Proteomes" id="UP001165079">
    <property type="component" value="Unassembled WGS sequence"/>
</dbReference>
<dbReference type="InterPro" id="IPR039425">
    <property type="entry name" value="RNA_pol_sigma-70-like"/>
</dbReference>